<protein>
    <recommendedName>
        <fullName evidence="4 12">Cell division protein FtsX</fullName>
    </recommendedName>
</protein>
<evidence type="ECO:0000256" key="1">
    <source>
        <dbReference type="ARBA" id="ARBA00004429"/>
    </source>
</evidence>
<evidence type="ECO:0000259" key="16">
    <source>
        <dbReference type="Pfam" id="PF18075"/>
    </source>
</evidence>
<evidence type="ECO:0000256" key="11">
    <source>
        <dbReference type="ARBA" id="ARBA00023306"/>
    </source>
</evidence>
<sequence>MATKPKNKRTSNSKKKREQQKRPPRDHFLAIHFKQAKASFLALWQQRPMGNLLTLAVISMALTMPACLYLLSKNVASVASHVATPSQISVYLEEGTPEARVMVLKDEIEVRPSVQKVEYISPQQGLAEMSQHAGFEQAISLLDDYALPGVIVITPAVSNQSEVKQLAESLQHEQNVTDVRLDEDWLTRLDAIEHLATMVVVSLSLLMFAAVFLIVGNTLRFNVLANKEEIQTMKLIGATDVFILRPYLYSGMWFGFLGSVSAWLFTAFLTILFNGAVSQLATLYDSQFRLLGLGWDESLLLLMVGTLLSCIAAKLSAQRHLKEIEPV</sequence>
<feature type="region of interest" description="Disordered" evidence="13">
    <location>
        <begin position="1"/>
        <end position="26"/>
    </location>
</feature>
<feature type="transmembrane region" description="Helical" evidence="14">
    <location>
        <begin position="195"/>
        <end position="215"/>
    </location>
</feature>
<keyword evidence="9 14" id="KW-1133">Transmembrane helix</keyword>
<evidence type="ECO:0000256" key="3">
    <source>
        <dbReference type="ARBA" id="ARBA00011160"/>
    </source>
</evidence>
<feature type="transmembrane region" description="Helical" evidence="14">
    <location>
        <begin position="298"/>
        <end position="317"/>
    </location>
</feature>
<dbReference type="InterPro" id="IPR047590">
    <property type="entry name" value="FtsX_proteobact-type"/>
</dbReference>
<comment type="similarity">
    <text evidence="2 12">Belongs to the ABC-4 integral membrane protein family. FtsX subfamily.</text>
</comment>
<evidence type="ECO:0000256" key="6">
    <source>
        <dbReference type="ARBA" id="ARBA00022519"/>
    </source>
</evidence>
<dbReference type="STRING" id="1123498.VR7878_01716"/>
<keyword evidence="8 14" id="KW-0812">Transmembrane</keyword>
<dbReference type="EMBL" id="FULE01000024">
    <property type="protein sequence ID" value="SJN56319.1"/>
    <property type="molecule type" value="Genomic_DNA"/>
</dbReference>
<dbReference type="Proteomes" id="UP000188276">
    <property type="component" value="Unassembled WGS sequence"/>
</dbReference>
<dbReference type="OrthoDB" id="9813411at2"/>
<feature type="transmembrane region" description="Helical" evidence="14">
    <location>
        <begin position="253"/>
        <end position="278"/>
    </location>
</feature>
<evidence type="ECO:0000256" key="4">
    <source>
        <dbReference type="ARBA" id="ARBA00021907"/>
    </source>
</evidence>
<keyword evidence="11 12" id="KW-0131">Cell cycle</keyword>
<keyword evidence="7 12" id="KW-0132">Cell division</keyword>
<evidence type="ECO:0000256" key="13">
    <source>
        <dbReference type="SAM" id="MobiDB-lite"/>
    </source>
</evidence>
<comment type="subcellular location">
    <subcellularLocation>
        <location evidence="1">Cell inner membrane</location>
        <topology evidence="1">Multi-pass membrane protein</topology>
    </subcellularLocation>
</comment>
<accession>A0A1R4LIQ5</accession>
<evidence type="ECO:0000259" key="15">
    <source>
        <dbReference type="Pfam" id="PF02687"/>
    </source>
</evidence>
<keyword evidence="10 12" id="KW-0472">Membrane</keyword>
<dbReference type="GO" id="GO:0032153">
    <property type="term" value="C:cell division site"/>
    <property type="evidence" value="ECO:0007669"/>
    <property type="project" value="TreeGrafter"/>
</dbReference>
<evidence type="ECO:0000313" key="17">
    <source>
        <dbReference type="EMBL" id="SJN56319.1"/>
    </source>
</evidence>
<comment type="function">
    <text evidence="12">Part of the ABC transporter FtsEX involved in cellular division.</text>
</comment>
<proteinExistence type="inferred from homology"/>
<dbReference type="PANTHER" id="PTHR47755:SF1">
    <property type="entry name" value="CELL DIVISION PROTEIN FTSX"/>
    <property type="match status" value="1"/>
</dbReference>
<comment type="subunit">
    <text evidence="3">Forms a membrane-associated complex with FtsE.</text>
</comment>
<organism evidence="17 18">
    <name type="scientific">Vibrio ruber (strain DSM 16370 / JCM 11486 / BCRC 17186 / CECT 7878 / LMG 23124 / VR1)</name>
    <dbReference type="NCBI Taxonomy" id="1123498"/>
    <lineage>
        <taxon>Bacteria</taxon>
        <taxon>Pseudomonadati</taxon>
        <taxon>Pseudomonadota</taxon>
        <taxon>Gammaproteobacteria</taxon>
        <taxon>Vibrionales</taxon>
        <taxon>Vibrionaceae</taxon>
        <taxon>Vibrio</taxon>
    </lineage>
</organism>
<dbReference type="InterPro" id="IPR003838">
    <property type="entry name" value="ABC3_permease_C"/>
</dbReference>
<evidence type="ECO:0000256" key="9">
    <source>
        <dbReference type="ARBA" id="ARBA00022989"/>
    </source>
</evidence>
<name>A0A1R4LIQ5_VIBR1</name>
<evidence type="ECO:0000256" key="5">
    <source>
        <dbReference type="ARBA" id="ARBA00022475"/>
    </source>
</evidence>
<reference evidence="18" key="1">
    <citation type="submission" date="2017-02" db="EMBL/GenBank/DDBJ databases">
        <authorList>
            <person name="Rodrigo-Torres L."/>
            <person name="Arahal R.D."/>
            <person name="Lucena T."/>
        </authorList>
    </citation>
    <scope>NUCLEOTIDE SEQUENCE [LARGE SCALE GENOMIC DNA]</scope>
    <source>
        <strain evidence="18">CECT 7878</strain>
    </source>
</reference>
<dbReference type="InterPro" id="IPR040690">
    <property type="entry name" value="FtsX_ECD"/>
</dbReference>
<dbReference type="InterPro" id="IPR004513">
    <property type="entry name" value="FtsX"/>
</dbReference>
<evidence type="ECO:0000256" key="14">
    <source>
        <dbReference type="SAM" id="Phobius"/>
    </source>
</evidence>
<dbReference type="Pfam" id="PF02687">
    <property type="entry name" value="FtsX"/>
    <property type="match status" value="1"/>
</dbReference>
<feature type="domain" description="ABC3 transporter permease C-terminal" evidence="15">
    <location>
        <begin position="202"/>
        <end position="313"/>
    </location>
</feature>
<evidence type="ECO:0000256" key="12">
    <source>
        <dbReference type="PIRNR" id="PIRNR003097"/>
    </source>
</evidence>
<dbReference type="RefSeq" id="WP_077335299.1">
    <property type="nucleotide sequence ID" value="NZ_FULE01000024.1"/>
</dbReference>
<feature type="compositionally biased region" description="Basic residues" evidence="13">
    <location>
        <begin position="1"/>
        <end position="19"/>
    </location>
</feature>
<keyword evidence="6 12" id="KW-0997">Cell inner membrane</keyword>
<dbReference type="PIRSF" id="PIRSF003097">
    <property type="entry name" value="FtsX"/>
    <property type="match status" value="1"/>
</dbReference>
<evidence type="ECO:0000256" key="2">
    <source>
        <dbReference type="ARBA" id="ARBA00007379"/>
    </source>
</evidence>
<evidence type="ECO:0000256" key="7">
    <source>
        <dbReference type="ARBA" id="ARBA00022618"/>
    </source>
</evidence>
<gene>
    <name evidence="17" type="primary">ftsX</name>
    <name evidence="17" type="ORF">VR7878_01716</name>
</gene>
<feature type="domain" description="FtsX extracellular" evidence="16">
    <location>
        <begin position="87"/>
        <end position="179"/>
    </location>
</feature>
<dbReference type="NCBIfam" id="TIGR00439">
    <property type="entry name" value="FtsX_Gneg"/>
    <property type="match status" value="1"/>
</dbReference>
<evidence type="ECO:0000256" key="10">
    <source>
        <dbReference type="ARBA" id="ARBA00023136"/>
    </source>
</evidence>
<keyword evidence="18" id="KW-1185">Reference proteome</keyword>
<dbReference type="PANTHER" id="PTHR47755">
    <property type="entry name" value="CELL DIVISION PROTEIN FTSX"/>
    <property type="match status" value="1"/>
</dbReference>
<dbReference type="Pfam" id="PF18075">
    <property type="entry name" value="FtsX_ECD"/>
    <property type="match status" value="1"/>
</dbReference>
<dbReference type="GO" id="GO:0051301">
    <property type="term" value="P:cell division"/>
    <property type="evidence" value="ECO:0007669"/>
    <property type="project" value="UniProtKB-KW"/>
</dbReference>
<dbReference type="GO" id="GO:0005886">
    <property type="term" value="C:plasma membrane"/>
    <property type="evidence" value="ECO:0007669"/>
    <property type="project" value="UniProtKB-SubCell"/>
</dbReference>
<evidence type="ECO:0000313" key="18">
    <source>
        <dbReference type="Proteomes" id="UP000188276"/>
    </source>
</evidence>
<dbReference type="AlphaFoldDB" id="A0A1R4LIQ5"/>
<dbReference type="Gene3D" id="3.30.70.3040">
    <property type="match status" value="1"/>
</dbReference>
<keyword evidence="5 12" id="KW-1003">Cell membrane</keyword>
<evidence type="ECO:0000256" key="8">
    <source>
        <dbReference type="ARBA" id="ARBA00022692"/>
    </source>
</evidence>
<feature type="transmembrane region" description="Helical" evidence="14">
    <location>
        <begin position="52"/>
        <end position="71"/>
    </location>
</feature>